<dbReference type="Pfam" id="PF00535">
    <property type="entry name" value="Glycos_transf_2"/>
    <property type="match status" value="1"/>
</dbReference>
<dbReference type="InterPro" id="IPR029044">
    <property type="entry name" value="Nucleotide-diphossugar_trans"/>
</dbReference>
<keyword evidence="4" id="KW-1185">Reference proteome</keyword>
<dbReference type="RefSeq" id="WP_301678180.1">
    <property type="nucleotide sequence ID" value="NZ_VCYI01000016.1"/>
</dbReference>
<keyword evidence="1" id="KW-1133">Transmembrane helix</keyword>
<keyword evidence="1" id="KW-0812">Transmembrane</keyword>
<dbReference type="Proteomes" id="UP001168423">
    <property type="component" value="Unassembled WGS sequence"/>
</dbReference>
<dbReference type="InterPro" id="IPR001173">
    <property type="entry name" value="Glyco_trans_2-like"/>
</dbReference>
<comment type="caution">
    <text evidence="3">The sequence shown here is derived from an EMBL/GenBank/DDBJ whole genome shotgun (WGS) entry which is preliminary data.</text>
</comment>
<name>A0ABT8M4Q0_9EURY</name>
<dbReference type="SUPFAM" id="SSF53448">
    <property type="entry name" value="Nucleotide-diphospho-sugar transferases"/>
    <property type="match status" value="1"/>
</dbReference>
<proteinExistence type="predicted"/>
<keyword evidence="1" id="KW-0472">Membrane</keyword>
<feature type="domain" description="Glycosyltransferase 2-like" evidence="2">
    <location>
        <begin position="6"/>
        <end position="128"/>
    </location>
</feature>
<dbReference type="Gene3D" id="3.90.550.10">
    <property type="entry name" value="Spore Coat Polysaccharide Biosynthesis Protein SpsA, Chain A"/>
    <property type="match status" value="1"/>
</dbReference>
<organism evidence="3 4">
    <name type="scientific">Methanoculleus methanifontis</name>
    <dbReference type="NCBI Taxonomy" id="2584086"/>
    <lineage>
        <taxon>Archaea</taxon>
        <taxon>Methanobacteriati</taxon>
        <taxon>Methanobacteriota</taxon>
        <taxon>Stenosarchaea group</taxon>
        <taxon>Methanomicrobia</taxon>
        <taxon>Methanomicrobiales</taxon>
        <taxon>Methanomicrobiaceae</taxon>
        <taxon>Methanoculleus</taxon>
    </lineage>
</organism>
<dbReference type="PANTHER" id="PTHR43179">
    <property type="entry name" value="RHAMNOSYLTRANSFERASE WBBL"/>
    <property type="match status" value="1"/>
</dbReference>
<sequence length="304" mass="34777">MQVKTSIIILNYCSLNDTENLVAQLLDIKDNVQIIIVDNGSPDDSYNHLMARFGSCSNVYLIRNECNLGYASGNNVGIRYALETLKSPYIAIMNPDVEVAEDYFRNMMGYLEADQKIAAITGIMLDRHSTLHVASIAWKIPSNLDDVFLSSGLLRRMYNPVKYDTFSNISHVNPGIYYVDTIPGSCFVIRSTVLKEVDLLDEETFLYCEERILAKKVKDIGLTNAISINDIFIHKHVEKKHDLKQALQHYYWVSTSRLYYNMKYSNLGKISYICLPLIVLSILLGFTELVFVHPIRWLRSLLKI</sequence>
<dbReference type="PANTHER" id="PTHR43179:SF7">
    <property type="entry name" value="RHAMNOSYLTRANSFERASE WBBL"/>
    <property type="match status" value="1"/>
</dbReference>
<evidence type="ECO:0000313" key="4">
    <source>
        <dbReference type="Proteomes" id="UP001168423"/>
    </source>
</evidence>
<evidence type="ECO:0000256" key="1">
    <source>
        <dbReference type="SAM" id="Phobius"/>
    </source>
</evidence>
<reference evidence="3" key="1">
    <citation type="submission" date="2019-05" db="EMBL/GenBank/DDBJ databases">
        <title>Isolation and characterization of methanogens from the cold seep sediment at Four-Way Closure Ridge.</title>
        <authorList>
            <person name="You Y.-T."/>
            <person name="Chen S.-C."/>
            <person name="Zhang W.-L."/>
            <person name="Lai M.-C."/>
        </authorList>
    </citation>
    <scope>NUCLEOTIDE SEQUENCE</scope>
    <source>
        <strain evidence="3">FWC-SCC3</strain>
    </source>
</reference>
<protein>
    <submittedName>
        <fullName evidence="3">Glycosyltransferase family 2 protein</fullName>
    </submittedName>
</protein>
<accession>A0ABT8M4Q0</accession>
<feature type="transmembrane region" description="Helical" evidence="1">
    <location>
        <begin position="270"/>
        <end position="292"/>
    </location>
</feature>
<gene>
    <name evidence="3" type="ORF">FGW20_11150</name>
</gene>
<evidence type="ECO:0000259" key="2">
    <source>
        <dbReference type="Pfam" id="PF00535"/>
    </source>
</evidence>
<evidence type="ECO:0000313" key="3">
    <source>
        <dbReference type="EMBL" id="MDN7013578.1"/>
    </source>
</evidence>
<dbReference type="EMBL" id="VCYI01000016">
    <property type="protein sequence ID" value="MDN7013578.1"/>
    <property type="molecule type" value="Genomic_DNA"/>
</dbReference>